<evidence type="ECO:0000256" key="4">
    <source>
        <dbReference type="ARBA" id="ARBA00022840"/>
    </source>
</evidence>
<proteinExistence type="inferred from homology"/>
<dbReference type="InterPro" id="IPR017871">
    <property type="entry name" value="ABC_transporter-like_CS"/>
</dbReference>
<sequence>MPSNTFFSVNDVSYHYKNRRGIEHINFQINPGDFVGLIGANGAGKSTLINLITGLIEPHHGSINFTDDFTFNQLGFSSQTLSIDWYLSVFDNVLMGALLAGYKMNIAKHLTEEALKLTELSKYKNQAVDELSGGQQQRVQIARAIVHKPKFLVLDEPTTGLDVSASTTLLNYLKELSKDNKSIVISSHDLDLLESFCTKIIFIVSGKIKFFGDMSHFLSNSQNLKILTINFNGKLTDDSIQSLKERCVDIVNWKPLEIKLSKQTSINSIWDCLASVVQINSIQEKKPSLRDIFLETQRERAGK</sequence>
<comment type="similarity">
    <text evidence="1">Belongs to the ABC transporter superfamily.</text>
</comment>
<dbReference type="EMBL" id="CP025688">
    <property type="protein sequence ID" value="QAA23524.1"/>
    <property type="molecule type" value="Genomic_DNA"/>
</dbReference>
<keyword evidence="3" id="KW-0547">Nucleotide-binding</keyword>
<evidence type="ECO:0000313" key="7">
    <source>
        <dbReference type="Proteomes" id="UP000285882"/>
    </source>
</evidence>
<dbReference type="SUPFAM" id="SSF52540">
    <property type="entry name" value="P-loop containing nucleoside triphosphate hydrolases"/>
    <property type="match status" value="1"/>
</dbReference>
<keyword evidence="2" id="KW-0813">Transport</keyword>
<keyword evidence="7" id="KW-1185">Reference proteome</keyword>
<accession>A0ABX5QA27</accession>
<evidence type="ECO:0000313" key="6">
    <source>
        <dbReference type="EMBL" id="QAA23524.1"/>
    </source>
</evidence>
<reference evidence="6 7" key="1">
    <citation type="submission" date="2018-01" db="EMBL/GenBank/DDBJ databases">
        <title>Complete genome sequencing of Sporolactobacillus terrae DLG3.</title>
        <authorList>
            <person name="Nam Y.-D."/>
            <person name="Kang J."/>
            <person name="Chung W.-H."/>
        </authorList>
    </citation>
    <scope>NUCLEOTIDE SEQUENCE [LARGE SCALE GENOMIC DNA]</scope>
    <source>
        <strain evidence="6 7">DLG3</strain>
    </source>
</reference>
<feature type="domain" description="ABC transporter" evidence="5">
    <location>
        <begin position="7"/>
        <end position="230"/>
    </location>
</feature>
<gene>
    <name evidence="6" type="ORF">C0674_13445</name>
</gene>
<dbReference type="PROSITE" id="PS50893">
    <property type="entry name" value="ABC_TRANSPORTER_2"/>
    <property type="match status" value="1"/>
</dbReference>
<keyword evidence="4 6" id="KW-0067">ATP-binding</keyword>
<protein>
    <submittedName>
        <fullName evidence="6">ABC transporter ATP-binding protein</fullName>
    </submittedName>
</protein>
<dbReference type="RefSeq" id="WP_128167118.1">
    <property type="nucleotide sequence ID" value="NZ_CP025688.1"/>
</dbReference>
<dbReference type="Pfam" id="PF00005">
    <property type="entry name" value="ABC_tran"/>
    <property type="match status" value="1"/>
</dbReference>
<dbReference type="InterPro" id="IPR027417">
    <property type="entry name" value="P-loop_NTPase"/>
</dbReference>
<dbReference type="PANTHER" id="PTHR42711:SF5">
    <property type="entry name" value="ABC TRANSPORTER ATP-BINDING PROTEIN NATA"/>
    <property type="match status" value="1"/>
</dbReference>
<dbReference type="InterPro" id="IPR003439">
    <property type="entry name" value="ABC_transporter-like_ATP-bd"/>
</dbReference>
<evidence type="ECO:0000256" key="1">
    <source>
        <dbReference type="ARBA" id="ARBA00005417"/>
    </source>
</evidence>
<name>A0ABX5QA27_9BACL</name>
<dbReference type="Gene3D" id="3.40.50.300">
    <property type="entry name" value="P-loop containing nucleotide triphosphate hydrolases"/>
    <property type="match status" value="1"/>
</dbReference>
<dbReference type="InterPro" id="IPR050763">
    <property type="entry name" value="ABC_transporter_ATP-binding"/>
</dbReference>
<evidence type="ECO:0000256" key="2">
    <source>
        <dbReference type="ARBA" id="ARBA00022448"/>
    </source>
</evidence>
<dbReference type="PROSITE" id="PS00211">
    <property type="entry name" value="ABC_TRANSPORTER_1"/>
    <property type="match status" value="1"/>
</dbReference>
<dbReference type="SMART" id="SM00382">
    <property type="entry name" value="AAA"/>
    <property type="match status" value="1"/>
</dbReference>
<dbReference type="PANTHER" id="PTHR42711">
    <property type="entry name" value="ABC TRANSPORTER ATP-BINDING PROTEIN"/>
    <property type="match status" value="1"/>
</dbReference>
<evidence type="ECO:0000259" key="5">
    <source>
        <dbReference type="PROSITE" id="PS50893"/>
    </source>
</evidence>
<evidence type="ECO:0000256" key="3">
    <source>
        <dbReference type="ARBA" id="ARBA00022741"/>
    </source>
</evidence>
<dbReference type="GO" id="GO:0005524">
    <property type="term" value="F:ATP binding"/>
    <property type="evidence" value="ECO:0007669"/>
    <property type="project" value="UniProtKB-KW"/>
</dbReference>
<dbReference type="Proteomes" id="UP000285882">
    <property type="component" value="Chromosome"/>
</dbReference>
<organism evidence="6 7">
    <name type="scientific">Sporolactobacillus terrae</name>
    <dbReference type="NCBI Taxonomy" id="269673"/>
    <lineage>
        <taxon>Bacteria</taxon>
        <taxon>Bacillati</taxon>
        <taxon>Bacillota</taxon>
        <taxon>Bacilli</taxon>
        <taxon>Bacillales</taxon>
        <taxon>Sporolactobacillaceae</taxon>
        <taxon>Sporolactobacillus</taxon>
    </lineage>
</organism>
<dbReference type="InterPro" id="IPR003593">
    <property type="entry name" value="AAA+_ATPase"/>
</dbReference>